<evidence type="ECO:0000313" key="3">
    <source>
        <dbReference type="Proteomes" id="UP000238362"/>
    </source>
</evidence>
<dbReference type="EMBL" id="PVNH01000015">
    <property type="protein sequence ID" value="PRX43383.1"/>
    <property type="molecule type" value="Genomic_DNA"/>
</dbReference>
<protein>
    <submittedName>
        <fullName evidence="2">Uncharacterized protein</fullName>
    </submittedName>
</protein>
<keyword evidence="1" id="KW-1133">Transmembrane helix</keyword>
<comment type="caution">
    <text evidence="2">The sequence shown here is derived from an EMBL/GenBank/DDBJ whole genome shotgun (WGS) entry which is preliminary data.</text>
</comment>
<accession>A0A2T0LKK5</accession>
<dbReference type="RefSeq" id="WP_146147577.1">
    <property type="nucleotide sequence ID" value="NZ_PVNH01000015.1"/>
</dbReference>
<organism evidence="2 3">
    <name type="scientific">Prauserella shujinwangii</name>
    <dbReference type="NCBI Taxonomy" id="1453103"/>
    <lineage>
        <taxon>Bacteria</taxon>
        <taxon>Bacillati</taxon>
        <taxon>Actinomycetota</taxon>
        <taxon>Actinomycetes</taxon>
        <taxon>Pseudonocardiales</taxon>
        <taxon>Pseudonocardiaceae</taxon>
        <taxon>Prauserella</taxon>
    </lineage>
</organism>
<sequence>MPRLARLPGGDTQPAAVGAGMPLAGPAELVAVGGRRPPRPLARTAPGEVAVNVLSLGVLVALLVLLDVDRPLVRFGLPVAFAGYAAVRIAIVAGRQRRRR</sequence>
<evidence type="ECO:0000256" key="1">
    <source>
        <dbReference type="SAM" id="Phobius"/>
    </source>
</evidence>
<keyword evidence="1" id="KW-0812">Transmembrane</keyword>
<keyword evidence="3" id="KW-1185">Reference proteome</keyword>
<feature type="transmembrane region" description="Helical" evidence="1">
    <location>
        <begin position="72"/>
        <end position="94"/>
    </location>
</feature>
<dbReference type="Proteomes" id="UP000238362">
    <property type="component" value="Unassembled WGS sequence"/>
</dbReference>
<keyword evidence="1" id="KW-0472">Membrane</keyword>
<evidence type="ECO:0000313" key="2">
    <source>
        <dbReference type="EMBL" id="PRX43383.1"/>
    </source>
</evidence>
<proteinExistence type="predicted"/>
<feature type="transmembrane region" description="Helical" evidence="1">
    <location>
        <begin position="49"/>
        <end position="66"/>
    </location>
</feature>
<name>A0A2T0LKK5_9PSEU</name>
<gene>
    <name evidence="2" type="ORF">B0I33_1151</name>
</gene>
<dbReference type="AlphaFoldDB" id="A0A2T0LKK5"/>
<reference evidence="2 3" key="1">
    <citation type="submission" date="2018-03" db="EMBL/GenBank/DDBJ databases">
        <title>Genomic Encyclopedia of Type Strains, Phase III (KMG-III): the genomes of soil and plant-associated and newly described type strains.</title>
        <authorList>
            <person name="Whitman W."/>
        </authorList>
    </citation>
    <scope>NUCLEOTIDE SEQUENCE [LARGE SCALE GENOMIC DNA]</scope>
    <source>
        <strain evidence="2 3">CGMCC 4.7125</strain>
    </source>
</reference>